<evidence type="ECO:0000259" key="4">
    <source>
        <dbReference type="SMART" id="SM00797"/>
    </source>
</evidence>
<dbReference type="RefSeq" id="WP_100351256.1">
    <property type="nucleotide sequence ID" value="NZ_PGTZ01000014.1"/>
</dbReference>
<keyword evidence="6" id="KW-1185">Reference proteome</keyword>
<proteinExistence type="predicted"/>
<dbReference type="SMART" id="SM00797">
    <property type="entry name" value="AHS2"/>
    <property type="match status" value="1"/>
</dbReference>
<reference evidence="5 6" key="1">
    <citation type="submission" date="2017-11" db="EMBL/GenBank/DDBJ databases">
        <title>Genomic Encyclopedia of Archaeal and Bacterial Type Strains, Phase II (KMG-II): From Individual Species to Whole Genera.</title>
        <authorList>
            <person name="Goeker M."/>
        </authorList>
    </citation>
    <scope>NUCLEOTIDE SEQUENCE [LARGE SCALE GENOMIC DNA]</scope>
    <source>
        <strain evidence="5 6">DSM 22413</strain>
    </source>
</reference>
<dbReference type="InterPro" id="IPR029000">
    <property type="entry name" value="Cyclophilin-like_dom_sf"/>
</dbReference>
<evidence type="ECO:0000313" key="6">
    <source>
        <dbReference type="Proteomes" id="UP000231586"/>
    </source>
</evidence>
<keyword evidence="1" id="KW-0547">Nucleotide-binding</keyword>
<keyword evidence="2" id="KW-0378">Hydrolase</keyword>
<dbReference type="NCBIfam" id="TIGR00724">
    <property type="entry name" value="urea_amlyse_rel"/>
    <property type="match status" value="1"/>
</dbReference>
<organism evidence="5 6">
    <name type="scientific">Luteimicrobium subarcticum</name>
    <dbReference type="NCBI Taxonomy" id="620910"/>
    <lineage>
        <taxon>Bacteria</taxon>
        <taxon>Bacillati</taxon>
        <taxon>Actinomycetota</taxon>
        <taxon>Actinomycetes</taxon>
        <taxon>Micrococcales</taxon>
        <taxon>Luteimicrobium</taxon>
    </lineage>
</organism>
<gene>
    <name evidence="5" type="ORF">CLV34_3158</name>
</gene>
<dbReference type="SUPFAM" id="SSF50891">
    <property type="entry name" value="Cyclophilin-like"/>
    <property type="match status" value="1"/>
</dbReference>
<sequence length="284" mass="29324">MIEVLAPGPLALVEDLGRTGAAAWGVPRSGAADRGALRLANRVLANPDGAAAIEVTLGGLRVRFLDDHVLVLTGAPAAAHLGGVPVGTWAVLLARAGEELVLGLPTTGLRTYVGVRGGIAVPPVLGSRSTDLLSGLGPDPLRTGDLLPVGVPSPDGPVVAQVPTPGRARSASASVRLARGVRDEWFAQDVAAVLRSAPYVVGQDSNRTAVRLTGRPVPRRRHDEYPSEGVVRGAVQVPPDGMPIVFLADHPVTGGYPVLGVVGEDDVDRLAQARPGDEVFLELE</sequence>
<dbReference type="OrthoDB" id="9768696at2"/>
<feature type="domain" description="Carboxyltransferase" evidence="4">
    <location>
        <begin position="23"/>
        <end position="284"/>
    </location>
</feature>
<dbReference type="Gene3D" id="2.40.100.10">
    <property type="entry name" value="Cyclophilin-like"/>
    <property type="match status" value="1"/>
</dbReference>
<dbReference type="Pfam" id="PF02626">
    <property type="entry name" value="CT_A_B"/>
    <property type="match status" value="1"/>
</dbReference>
<evidence type="ECO:0000313" key="5">
    <source>
        <dbReference type="EMBL" id="PJI84703.1"/>
    </source>
</evidence>
<dbReference type="InterPro" id="IPR052708">
    <property type="entry name" value="PxpC"/>
</dbReference>
<dbReference type="InterPro" id="IPR003778">
    <property type="entry name" value="CT_A_B"/>
</dbReference>
<dbReference type="PANTHER" id="PTHR43309:SF3">
    <property type="entry name" value="5-OXOPROLINASE SUBUNIT C"/>
    <property type="match status" value="1"/>
</dbReference>
<dbReference type="GO" id="GO:0005524">
    <property type="term" value="F:ATP binding"/>
    <property type="evidence" value="ECO:0007669"/>
    <property type="project" value="UniProtKB-KW"/>
</dbReference>
<dbReference type="AlphaFoldDB" id="A0A2M8W199"/>
<dbReference type="Proteomes" id="UP000231586">
    <property type="component" value="Unassembled WGS sequence"/>
</dbReference>
<evidence type="ECO:0000256" key="3">
    <source>
        <dbReference type="ARBA" id="ARBA00022840"/>
    </source>
</evidence>
<comment type="caution">
    <text evidence="5">The sequence shown here is derived from an EMBL/GenBank/DDBJ whole genome shotgun (WGS) entry which is preliminary data.</text>
</comment>
<evidence type="ECO:0000256" key="1">
    <source>
        <dbReference type="ARBA" id="ARBA00022741"/>
    </source>
</evidence>
<dbReference type="PANTHER" id="PTHR43309">
    <property type="entry name" value="5-OXOPROLINASE SUBUNIT C"/>
    <property type="match status" value="1"/>
</dbReference>
<evidence type="ECO:0000256" key="2">
    <source>
        <dbReference type="ARBA" id="ARBA00022801"/>
    </source>
</evidence>
<accession>A0A2M8W199</accession>
<keyword evidence="3" id="KW-0067">ATP-binding</keyword>
<name>A0A2M8W199_9MICO</name>
<protein>
    <submittedName>
        <fullName evidence="5">Biotin-dependent carboxylase-like uncharacterized protein</fullName>
    </submittedName>
</protein>
<dbReference type="EMBL" id="PGTZ01000014">
    <property type="protein sequence ID" value="PJI84703.1"/>
    <property type="molecule type" value="Genomic_DNA"/>
</dbReference>
<dbReference type="GO" id="GO:0016787">
    <property type="term" value="F:hydrolase activity"/>
    <property type="evidence" value="ECO:0007669"/>
    <property type="project" value="UniProtKB-KW"/>
</dbReference>